<accession>A0A849BN55</accession>
<evidence type="ECO:0000313" key="3">
    <source>
        <dbReference type="Proteomes" id="UP000555552"/>
    </source>
</evidence>
<dbReference type="EMBL" id="JABEMA010000432">
    <property type="protein sequence ID" value="NNH24630.1"/>
    <property type="molecule type" value="Genomic_DNA"/>
</dbReference>
<evidence type="ECO:0000256" key="1">
    <source>
        <dbReference type="SAM" id="MobiDB-lite"/>
    </source>
</evidence>
<reference evidence="2 3" key="1">
    <citation type="submission" date="2020-05" db="EMBL/GenBank/DDBJ databases">
        <title>MicrobeNet Type strains.</title>
        <authorList>
            <person name="Nicholson A.C."/>
        </authorList>
    </citation>
    <scope>NUCLEOTIDE SEQUENCE [LARGE SCALE GENOMIC DNA]</scope>
    <source>
        <strain evidence="2 3">JCM 14547</strain>
    </source>
</reference>
<sequence length="47" mass="4538">MSAMTVTAATAPGRAPSRSRSGLPASPVRTLDRTAAAVAGLSAAGRA</sequence>
<gene>
    <name evidence="2" type="ORF">HLB09_16360</name>
</gene>
<evidence type="ECO:0000313" key="2">
    <source>
        <dbReference type="EMBL" id="NNH24630.1"/>
    </source>
</evidence>
<dbReference type="AlphaFoldDB" id="A0A849BN55"/>
<feature type="region of interest" description="Disordered" evidence="1">
    <location>
        <begin position="1"/>
        <end position="29"/>
    </location>
</feature>
<name>A0A849BN55_9ACTN</name>
<keyword evidence="3" id="KW-1185">Reference proteome</keyword>
<feature type="non-terminal residue" evidence="2">
    <location>
        <position position="47"/>
    </location>
</feature>
<protein>
    <submittedName>
        <fullName evidence="2">Uncharacterized protein</fullName>
    </submittedName>
</protein>
<dbReference type="Proteomes" id="UP000555552">
    <property type="component" value="Unassembled WGS sequence"/>
</dbReference>
<organism evidence="2 3">
    <name type="scientific">Pseudokineococcus marinus</name>
    <dbReference type="NCBI Taxonomy" id="351215"/>
    <lineage>
        <taxon>Bacteria</taxon>
        <taxon>Bacillati</taxon>
        <taxon>Actinomycetota</taxon>
        <taxon>Actinomycetes</taxon>
        <taxon>Kineosporiales</taxon>
        <taxon>Kineosporiaceae</taxon>
        <taxon>Pseudokineococcus</taxon>
    </lineage>
</organism>
<comment type="caution">
    <text evidence="2">The sequence shown here is derived from an EMBL/GenBank/DDBJ whole genome shotgun (WGS) entry which is preliminary data.</text>
</comment>
<proteinExistence type="predicted"/>